<sequence length="515" mass="58879">MEGLMKSKSIQDQALIIFGASGDLTYRKLIPAIFDLHKQNSLPKNFAVLGVARSQFTDDTFRDKMKDGIKQFALAKDALDEEIEQFCQKLHYLSINTDDGTEYSKLKVRLEALDKEEGTAGNYIFYLSTPPSLYPLIPKFLAEQGLNQENGNFRRIIIEKPFGIDLKSAVELNVSLQESYDEDQIYRIDHYLGKETVQNMLVTRFANGIYEPLWNRNYISHVEITAAESIGVENRGGYYDHSGALRDMVQNHLLQLLALVAMEPPMSIDSVSIRNEKLKVFQALRPMSNDDLFKNVIRGQYTAANVKGKYAKGYREEKDVDADSRTETYVAMKLFIDNWRWGGVPFYIRTGKRLPTRVSEVVIHFKPAPQKLFPESADFSNDENQLVIRIQPDEGLLLKTKMKVPGSGYQVKNVNMDFHYSQLQDTYLPEAYERLLLDCMVGDSTLYIRGDALEATWKFVQPLLDFWEKNPDAPLHGYPSGSWGPNCADELIEGKNLTWRYPCKNLSDDGIYCEL</sequence>
<dbReference type="InterPro" id="IPR001282">
    <property type="entry name" value="G6P_DH"/>
</dbReference>
<dbReference type="PANTHER" id="PTHR23429">
    <property type="entry name" value="GLUCOSE-6-PHOSPHATE 1-DEHYDROGENASE G6PD"/>
    <property type="match status" value="1"/>
</dbReference>
<comment type="catalytic activity">
    <reaction evidence="7">
        <text>D-glucose 6-phosphate + NADP(+) = 6-phospho-D-glucono-1,5-lactone + NADPH + H(+)</text>
        <dbReference type="Rhea" id="RHEA:15841"/>
        <dbReference type="ChEBI" id="CHEBI:15378"/>
        <dbReference type="ChEBI" id="CHEBI:57783"/>
        <dbReference type="ChEBI" id="CHEBI:57955"/>
        <dbReference type="ChEBI" id="CHEBI:58349"/>
        <dbReference type="ChEBI" id="CHEBI:61548"/>
        <dbReference type="EC" id="1.1.1.49"/>
    </reaction>
</comment>
<dbReference type="EC" id="1.1.1.49" evidence="7"/>
<dbReference type="PROSITE" id="PS00069">
    <property type="entry name" value="G6P_DEHYDROGENASE"/>
    <property type="match status" value="1"/>
</dbReference>
<dbReference type="Gene3D" id="3.40.50.720">
    <property type="entry name" value="NAD(P)-binding Rossmann-like Domain"/>
    <property type="match status" value="1"/>
</dbReference>
<dbReference type="GO" id="GO:0004345">
    <property type="term" value="F:glucose-6-phosphate dehydrogenase activity"/>
    <property type="evidence" value="ECO:0007669"/>
    <property type="project" value="UniProtKB-UniRule"/>
</dbReference>
<gene>
    <name evidence="7 10" type="primary">zwf</name>
    <name evidence="10" type="ORF">KL86DYS2_13299</name>
</gene>
<evidence type="ECO:0000256" key="4">
    <source>
        <dbReference type="ARBA" id="ARBA00022857"/>
    </source>
</evidence>
<feature type="binding site" evidence="7">
    <location>
        <position position="160"/>
    </location>
    <ligand>
        <name>NADP(+)</name>
        <dbReference type="ChEBI" id="CHEBI:58349"/>
    </ligand>
</feature>
<evidence type="ECO:0000256" key="2">
    <source>
        <dbReference type="ARBA" id="ARBA00009975"/>
    </source>
</evidence>
<dbReference type="GO" id="GO:0050661">
    <property type="term" value="F:NADP binding"/>
    <property type="evidence" value="ECO:0007669"/>
    <property type="project" value="UniProtKB-UniRule"/>
</dbReference>
<dbReference type="SUPFAM" id="SSF55347">
    <property type="entry name" value="Glyceraldehyde-3-phosphate dehydrogenase-like, C-terminal domain"/>
    <property type="match status" value="1"/>
</dbReference>
<dbReference type="InterPro" id="IPR019796">
    <property type="entry name" value="G6P_DH_AS"/>
</dbReference>
<feature type="binding site" evidence="7">
    <location>
        <position position="194"/>
    </location>
    <ligand>
        <name>substrate</name>
    </ligand>
</feature>
<keyword evidence="3 7" id="KW-0313">Glucose metabolism</keyword>
<feature type="domain" description="Glucose-6-phosphate dehydrogenase C-terminal" evidence="9">
    <location>
        <begin position="201"/>
        <end position="500"/>
    </location>
</feature>
<dbReference type="NCBIfam" id="TIGR00871">
    <property type="entry name" value="zwf"/>
    <property type="match status" value="1"/>
</dbReference>
<dbReference type="UniPathway" id="UPA00115">
    <property type="reaction ID" value="UER00408"/>
</dbReference>
<dbReference type="PIRSF" id="PIRSF000110">
    <property type="entry name" value="G6PD"/>
    <property type="match status" value="1"/>
</dbReference>
<dbReference type="PRINTS" id="PR00079">
    <property type="entry name" value="G6PDHDRGNASE"/>
</dbReference>
<proteinExistence type="inferred from homology"/>
<feature type="binding site" evidence="7">
    <location>
        <position position="190"/>
    </location>
    <ligand>
        <name>substrate</name>
    </ligand>
</feature>
<protein>
    <recommendedName>
        <fullName evidence="7">Glucose-6-phosphate 1-dehydrogenase</fullName>
        <shortName evidence="7">G6PD</shortName>
        <ecNumber evidence="7">1.1.1.49</ecNumber>
    </recommendedName>
</protein>
<evidence type="ECO:0000256" key="5">
    <source>
        <dbReference type="ARBA" id="ARBA00023002"/>
    </source>
</evidence>
<evidence type="ECO:0000256" key="7">
    <source>
        <dbReference type="HAMAP-Rule" id="MF_00966"/>
    </source>
</evidence>
<feature type="binding site" evidence="7">
    <location>
        <position position="228"/>
    </location>
    <ligand>
        <name>substrate</name>
    </ligand>
</feature>
<accession>A0A212K8T8</accession>
<dbReference type="NCBIfam" id="NF009492">
    <property type="entry name" value="PRK12853.1-3"/>
    <property type="match status" value="1"/>
</dbReference>
<comment type="function">
    <text evidence="7">Catalyzes the oxidation of glucose 6-phosphate to 6-phosphogluconolactone.</text>
</comment>
<dbReference type="Pfam" id="PF00479">
    <property type="entry name" value="G6PD_N"/>
    <property type="match status" value="1"/>
</dbReference>
<dbReference type="Gene3D" id="3.30.360.10">
    <property type="entry name" value="Dihydrodipicolinate Reductase, domain 2"/>
    <property type="match status" value="1"/>
</dbReference>
<feature type="binding site" evidence="7">
    <location>
        <position position="352"/>
    </location>
    <ligand>
        <name>substrate</name>
    </ligand>
</feature>
<dbReference type="AlphaFoldDB" id="A0A212K8T8"/>
<dbReference type="Pfam" id="PF02781">
    <property type="entry name" value="G6PD_C"/>
    <property type="match status" value="1"/>
</dbReference>
<feature type="domain" description="Glucose-6-phosphate dehydrogenase NAD-binding" evidence="8">
    <location>
        <begin position="16"/>
        <end position="199"/>
    </location>
</feature>
<dbReference type="InterPro" id="IPR022674">
    <property type="entry name" value="G6P_DH_NAD-bd"/>
</dbReference>
<feature type="binding site" evidence="7">
    <location>
        <position position="53"/>
    </location>
    <ligand>
        <name>NADP(+)</name>
        <dbReference type="ChEBI" id="CHEBI:58349"/>
    </ligand>
</feature>
<comment type="caution">
    <text evidence="7">Lacks conserved residue(s) required for the propagation of feature annotation.</text>
</comment>
<evidence type="ECO:0000256" key="3">
    <source>
        <dbReference type="ARBA" id="ARBA00022526"/>
    </source>
</evidence>
<dbReference type="GO" id="GO:0009051">
    <property type="term" value="P:pentose-phosphate shunt, oxidative branch"/>
    <property type="evidence" value="ECO:0007669"/>
    <property type="project" value="TreeGrafter"/>
</dbReference>
<dbReference type="PANTHER" id="PTHR23429:SF0">
    <property type="entry name" value="GLUCOSE-6-PHOSPHATE 1-DEHYDROGENASE"/>
    <property type="match status" value="1"/>
</dbReference>
<dbReference type="EMBL" id="FLUL01000001">
    <property type="protein sequence ID" value="SBW08124.1"/>
    <property type="molecule type" value="Genomic_DNA"/>
</dbReference>
<comment type="similarity">
    <text evidence="2 7">Belongs to the glucose-6-phosphate dehydrogenase family.</text>
</comment>
<dbReference type="HAMAP" id="MF_00966">
    <property type="entry name" value="G6PD"/>
    <property type="match status" value="1"/>
</dbReference>
<feature type="binding site" evidence="7">
    <location>
        <position position="247"/>
    </location>
    <ligand>
        <name>substrate</name>
    </ligand>
</feature>
<dbReference type="InterPro" id="IPR036291">
    <property type="entry name" value="NAD(P)-bd_dom_sf"/>
</dbReference>
<reference evidence="10" key="1">
    <citation type="submission" date="2016-04" db="EMBL/GenBank/DDBJ databases">
        <authorList>
            <person name="Evans L.H."/>
            <person name="Alamgir A."/>
            <person name="Owens N."/>
            <person name="Weber N.D."/>
            <person name="Virtaneva K."/>
            <person name="Barbian K."/>
            <person name="Babar A."/>
            <person name="Rosenke K."/>
        </authorList>
    </citation>
    <scope>NUCLEOTIDE SEQUENCE</scope>
    <source>
        <strain evidence="10">86-2</strain>
    </source>
</reference>
<name>A0A212K8T8_9BACT</name>
<keyword evidence="6 7" id="KW-0119">Carbohydrate metabolism</keyword>
<organism evidence="10">
    <name type="scientific">uncultured Dysgonomonas sp</name>
    <dbReference type="NCBI Taxonomy" id="206096"/>
    <lineage>
        <taxon>Bacteria</taxon>
        <taxon>Pseudomonadati</taxon>
        <taxon>Bacteroidota</taxon>
        <taxon>Bacteroidia</taxon>
        <taxon>Bacteroidales</taxon>
        <taxon>Dysgonomonadaceae</taxon>
        <taxon>Dysgonomonas</taxon>
        <taxon>environmental samples</taxon>
    </lineage>
</organism>
<comment type="pathway">
    <text evidence="1 7">Carbohydrate degradation; pentose phosphate pathway; D-ribulose 5-phosphate from D-glucose 6-phosphate (oxidative stage): step 1/3.</text>
</comment>
<evidence type="ECO:0000313" key="10">
    <source>
        <dbReference type="EMBL" id="SBW08124.1"/>
    </source>
</evidence>
<evidence type="ECO:0000259" key="9">
    <source>
        <dbReference type="Pfam" id="PF02781"/>
    </source>
</evidence>
<dbReference type="InterPro" id="IPR022675">
    <property type="entry name" value="G6P_DH_C"/>
</dbReference>
<evidence type="ECO:0000256" key="1">
    <source>
        <dbReference type="ARBA" id="ARBA00004937"/>
    </source>
</evidence>
<dbReference type="SUPFAM" id="SSF51735">
    <property type="entry name" value="NAD(P)-binding Rossmann-fold domains"/>
    <property type="match status" value="1"/>
</dbReference>
<dbReference type="GO" id="GO:0005829">
    <property type="term" value="C:cytosol"/>
    <property type="evidence" value="ECO:0007669"/>
    <property type="project" value="TreeGrafter"/>
</dbReference>
<keyword evidence="5 7" id="KW-0560">Oxidoreductase</keyword>
<evidence type="ECO:0000256" key="6">
    <source>
        <dbReference type="ARBA" id="ARBA00023277"/>
    </source>
</evidence>
<evidence type="ECO:0000259" key="8">
    <source>
        <dbReference type="Pfam" id="PF00479"/>
    </source>
</evidence>
<feature type="active site" description="Proton acceptor" evidence="7">
    <location>
        <position position="252"/>
    </location>
</feature>
<keyword evidence="4 7" id="KW-0521">NADP</keyword>
<dbReference type="GO" id="GO:0006006">
    <property type="term" value="P:glucose metabolic process"/>
    <property type="evidence" value="ECO:0007669"/>
    <property type="project" value="UniProtKB-KW"/>
</dbReference>